<dbReference type="PANTHER" id="PTHR48080">
    <property type="entry name" value="D-GALACTONATE DEHYDRATASE-RELATED"/>
    <property type="match status" value="1"/>
</dbReference>
<dbReference type="Pfam" id="PF02746">
    <property type="entry name" value="MR_MLE_N"/>
    <property type="match status" value="1"/>
</dbReference>
<dbReference type="InterPro" id="IPR029065">
    <property type="entry name" value="Enolase_C-like"/>
</dbReference>
<dbReference type="Proteomes" id="UP001238179">
    <property type="component" value="Chromosome"/>
</dbReference>
<keyword evidence="3 6" id="KW-0460">Magnesium</keyword>
<feature type="domain" description="Mandelate racemase/muconate lactonizing enzyme C-terminal" evidence="8">
    <location>
        <begin position="173"/>
        <end position="264"/>
    </location>
</feature>
<dbReference type="EC" id="5.1.1.-" evidence="7"/>
<organism evidence="9 10">
    <name type="scientific">Mesoterricola silvestris</name>
    <dbReference type="NCBI Taxonomy" id="2927979"/>
    <lineage>
        <taxon>Bacteria</taxon>
        <taxon>Pseudomonadati</taxon>
        <taxon>Acidobacteriota</taxon>
        <taxon>Holophagae</taxon>
        <taxon>Holophagales</taxon>
        <taxon>Holophagaceae</taxon>
        <taxon>Mesoterricola</taxon>
    </lineage>
</organism>
<evidence type="ECO:0000259" key="8">
    <source>
        <dbReference type="SMART" id="SM00922"/>
    </source>
</evidence>
<dbReference type="InterPro" id="IPR029017">
    <property type="entry name" value="Enolase-like_N"/>
</dbReference>
<keyword evidence="10" id="KW-1185">Reference proteome</keyword>
<accession>A0AA48K8Y7</accession>
<evidence type="ECO:0000313" key="10">
    <source>
        <dbReference type="Proteomes" id="UP001238179"/>
    </source>
</evidence>
<evidence type="ECO:0000256" key="3">
    <source>
        <dbReference type="ARBA" id="ARBA00022842"/>
    </source>
</evidence>
<dbReference type="Pfam" id="PF13378">
    <property type="entry name" value="MR_MLE_C"/>
    <property type="match status" value="1"/>
</dbReference>
<name>A0AA48K8Y7_9BACT</name>
<evidence type="ECO:0000256" key="1">
    <source>
        <dbReference type="ARBA" id="ARBA00008031"/>
    </source>
</evidence>
<evidence type="ECO:0000256" key="5">
    <source>
        <dbReference type="PIRSR" id="PIRSR634603-1"/>
    </source>
</evidence>
<keyword evidence="2 6" id="KW-0479">Metal-binding</keyword>
<dbReference type="SFLD" id="SFLDG00180">
    <property type="entry name" value="muconate_cycloisomerase"/>
    <property type="match status" value="1"/>
</dbReference>
<dbReference type="PANTHER" id="PTHR48080:SF3">
    <property type="entry name" value="ENOLASE SUPERFAMILY MEMBER DDB_G0284701"/>
    <property type="match status" value="1"/>
</dbReference>
<feature type="binding site" evidence="6">
    <location>
        <position position="216"/>
    </location>
    <ligand>
        <name>Mg(2+)</name>
        <dbReference type="ChEBI" id="CHEBI:18420"/>
    </ligand>
</feature>
<dbReference type="SFLD" id="SFLDS00001">
    <property type="entry name" value="Enolase"/>
    <property type="match status" value="1"/>
</dbReference>
<dbReference type="CDD" id="cd03319">
    <property type="entry name" value="L-Ala-DL-Glu_epimerase"/>
    <property type="match status" value="1"/>
</dbReference>
<reference evidence="10" key="1">
    <citation type="journal article" date="2023" name="Int. J. Syst. Evol. Microbiol.">
        <title>Mesoterricola silvestris gen. nov., sp. nov., Mesoterricola sediminis sp. nov., Geothrix oryzae sp. nov., Geothrix edaphica sp. nov., Geothrix rubra sp. nov., and Geothrix limicola sp. nov., six novel members of Acidobacteriota isolated from soils.</title>
        <authorList>
            <person name="Itoh H."/>
            <person name="Sugisawa Y."/>
            <person name="Mise K."/>
            <person name="Xu Z."/>
            <person name="Kuniyasu M."/>
            <person name="Ushijima N."/>
            <person name="Kawano K."/>
            <person name="Kobayashi E."/>
            <person name="Shiratori Y."/>
            <person name="Masuda Y."/>
            <person name="Senoo K."/>
        </authorList>
    </citation>
    <scope>NUCLEOTIDE SEQUENCE [LARGE SCALE GENOMIC DNA]</scope>
    <source>
        <strain evidence="10">W79</strain>
    </source>
</reference>
<dbReference type="InterPro" id="IPR034593">
    <property type="entry name" value="DgoD-like"/>
</dbReference>
<dbReference type="EMBL" id="AP027080">
    <property type="protein sequence ID" value="BDU72846.1"/>
    <property type="molecule type" value="Genomic_DNA"/>
</dbReference>
<dbReference type="InterPro" id="IPR013342">
    <property type="entry name" value="Mandelate_racemase_C"/>
</dbReference>
<dbReference type="GO" id="GO:0046872">
    <property type="term" value="F:metal ion binding"/>
    <property type="evidence" value="ECO:0007669"/>
    <property type="project" value="UniProtKB-KW"/>
</dbReference>
<dbReference type="SMART" id="SM00922">
    <property type="entry name" value="MR_MLE"/>
    <property type="match status" value="1"/>
</dbReference>
<dbReference type="RefSeq" id="WP_316415758.1">
    <property type="nucleotide sequence ID" value="NZ_AP027080.1"/>
</dbReference>
<dbReference type="Gene3D" id="3.20.20.120">
    <property type="entry name" value="Enolase-like C-terminal domain"/>
    <property type="match status" value="1"/>
</dbReference>
<dbReference type="InterPro" id="IPR013341">
    <property type="entry name" value="Mandelate_racemase_N_dom"/>
</dbReference>
<evidence type="ECO:0000256" key="2">
    <source>
        <dbReference type="ARBA" id="ARBA00022723"/>
    </source>
</evidence>
<evidence type="ECO:0000313" key="9">
    <source>
        <dbReference type="EMBL" id="BDU72846.1"/>
    </source>
</evidence>
<dbReference type="InterPro" id="IPR036849">
    <property type="entry name" value="Enolase-like_C_sf"/>
</dbReference>
<dbReference type="SUPFAM" id="SSF51604">
    <property type="entry name" value="Enolase C-terminal domain-like"/>
    <property type="match status" value="1"/>
</dbReference>
<dbReference type="GO" id="GO:0016855">
    <property type="term" value="F:racemase and epimerase activity, acting on amino acids and derivatives"/>
    <property type="evidence" value="ECO:0007669"/>
    <property type="project" value="UniProtKB-UniRule"/>
</dbReference>
<comment type="cofactor">
    <cofactor evidence="6 7">
        <name>Mg(2+)</name>
        <dbReference type="ChEBI" id="CHEBI:18420"/>
    </cofactor>
    <text evidence="6 7">Binds 1 Mg(2+) ion per subunit.</text>
</comment>
<gene>
    <name evidence="9" type="ORF">METEAL_20200</name>
</gene>
<sequence length="376" mass="40771">MKRRELFQALAAATAGSALLGRDLLDAPPAPAAAPRAPGFTTRIRRLELRHTWTTTMSSSAYRDTLHAEFTRDGITGYGEGAGIVRYQQSALGGQQALEAVASLITGGDPWTFDKLLAELDRRLPGQRAALAAVDLALFDWMGKKLGVPVYRHFGLDPADAAVTNMSIGIDTPEITRQKVREAEDFPVLKIKVGLATDEATLEAVRSVTKKPLRVDANEGWTSKEEAARKINWLESQGVQLIEQPLPAHMVEEHRWIRNHVHIPIFADEACHSAQDIPRLRESFDGIVVKLDKAGGLLEAYRQLTVAKALGMKTMIGCMVSSSCSITAAAHLSPLADYADLDGFLLIANDPYVGVTAKKGKLILPGAPGLGVRLVR</sequence>
<protein>
    <recommendedName>
        <fullName evidence="7">Dipeptide epimerase</fullName>
        <ecNumber evidence="7">5.1.1.-</ecNumber>
    </recommendedName>
</protein>
<feature type="active site" description="Proton acceptor; specific for (R)-substrate epimerization" evidence="5">
    <location>
        <position position="192"/>
    </location>
</feature>
<feature type="binding site" evidence="6">
    <location>
        <position position="268"/>
    </location>
    <ligand>
        <name>Mg(2+)</name>
        <dbReference type="ChEBI" id="CHEBI:18420"/>
    </ligand>
</feature>
<feature type="binding site" evidence="6">
    <location>
        <position position="243"/>
    </location>
    <ligand>
        <name>Mg(2+)</name>
        <dbReference type="ChEBI" id="CHEBI:18420"/>
    </ligand>
</feature>
<dbReference type="KEGG" id="msil:METEAL_20200"/>
<evidence type="ECO:0000256" key="7">
    <source>
        <dbReference type="RuleBase" id="RU366006"/>
    </source>
</evidence>
<evidence type="ECO:0000256" key="4">
    <source>
        <dbReference type="ARBA" id="ARBA00023235"/>
    </source>
</evidence>
<feature type="active site" description="Proton acceptor; specific for (S)-substrate epimerization" evidence="5">
    <location>
        <position position="290"/>
    </location>
</feature>
<proteinExistence type="inferred from homology"/>
<dbReference type="InterPro" id="IPR034603">
    <property type="entry name" value="Dipeptide_epimerase"/>
</dbReference>
<keyword evidence="4 7" id="KW-0413">Isomerase</keyword>
<comment type="similarity">
    <text evidence="1 7">Belongs to the mandelate racemase/muconate lactonizing enzyme family.</text>
</comment>
<dbReference type="SUPFAM" id="SSF54826">
    <property type="entry name" value="Enolase N-terminal domain-like"/>
    <property type="match status" value="1"/>
</dbReference>
<dbReference type="AlphaFoldDB" id="A0AA48K8Y7"/>
<dbReference type="Gene3D" id="3.30.390.10">
    <property type="entry name" value="Enolase-like, N-terminal domain"/>
    <property type="match status" value="1"/>
</dbReference>
<evidence type="ECO:0000256" key="6">
    <source>
        <dbReference type="PIRSR" id="PIRSR634603-3"/>
    </source>
</evidence>